<reference evidence="1" key="1">
    <citation type="submission" date="2019-11" db="EMBL/GenBank/DDBJ databases">
        <authorList>
            <person name="Liu Y."/>
            <person name="Hou J."/>
            <person name="Li T.-Q."/>
            <person name="Guan C.-H."/>
            <person name="Wu X."/>
            <person name="Wu H.-Z."/>
            <person name="Ling F."/>
            <person name="Zhang R."/>
            <person name="Shi X.-G."/>
            <person name="Ren J.-P."/>
            <person name="Chen E.-F."/>
            <person name="Sun J.-M."/>
        </authorList>
    </citation>
    <scope>NUCLEOTIDE SEQUENCE</scope>
    <source>
        <strain evidence="1">Adult_tree_wgs_1</strain>
        <tissue evidence="1">Leaves</tissue>
    </source>
</reference>
<evidence type="ECO:0008006" key="3">
    <source>
        <dbReference type="Google" id="ProtNLM"/>
    </source>
</evidence>
<protein>
    <recommendedName>
        <fullName evidence="3">DUF1997 family protein</fullName>
    </recommendedName>
</protein>
<dbReference type="AlphaFoldDB" id="A0A834LD27"/>
<dbReference type="InterPro" id="IPR018971">
    <property type="entry name" value="DUF1997"/>
</dbReference>
<evidence type="ECO:0000313" key="1">
    <source>
        <dbReference type="EMBL" id="KAF7129661.1"/>
    </source>
</evidence>
<sequence length="200" mass="23087">MTKPATYSSRISTDAPLFESPEASFDEYLDDKTRVVKAIFPDKRRSQRLNEEEWRIQMSPLQFMFLTAWPVIYMRLRYRSRGIGYPPGIPRDVTKVVELDITRWELHGLDNILKLSEFSLCVKGSLYPERRGARSQLKFQLQMNISSVLPPVLSLVPEDVRFAVVESVLKALVEDMKNKVNGSLLADYGEFKKEKLKAKV</sequence>
<name>A0A834LD27_RHOSS</name>
<dbReference type="OrthoDB" id="496281at2759"/>
<dbReference type="EMBL" id="WJXA01000010">
    <property type="protein sequence ID" value="KAF7129661.1"/>
    <property type="molecule type" value="Genomic_DNA"/>
</dbReference>
<dbReference type="PANTHER" id="PTHR34133">
    <property type="entry name" value="OS07G0633000 PROTEIN"/>
    <property type="match status" value="1"/>
</dbReference>
<dbReference type="Proteomes" id="UP000626092">
    <property type="component" value="Unassembled WGS sequence"/>
</dbReference>
<gene>
    <name evidence="1" type="ORF">RHSIM_Rhsim10G0035800</name>
</gene>
<keyword evidence="2" id="KW-1185">Reference proteome</keyword>
<evidence type="ECO:0000313" key="2">
    <source>
        <dbReference type="Proteomes" id="UP000626092"/>
    </source>
</evidence>
<accession>A0A834LD27</accession>
<organism evidence="1 2">
    <name type="scientific">Rhododendron simsii</name>
    <name type="common">Sims's rhododendron</name>
    <dbReference type="NCBI Taxonomy" id="118357"/>
    <lineage>
        <taxon>Eukaryota</taxon>
        <taxon>Viridiplantae</taxon>
        <taxon>Streptophyta</taxon>
        <taxon>Embryophyta</taxon>
        <taxon>Tracheophyta</taxon>
        <taxon>Spermatophyta</taxon>
        <taxon>Magnoliopsida</taxon>
        <taxon>eudicotyledons</taxon>
        <taxon>Gunneridae</taxon>
        <taxon>Pentapetalae</taxon>
        <taxon>asterids</taxon>
        <taxon>Ericales</taxon>
        <taxon>Ericaceae</taxon>
        <taxon>Ericoideae</taxon>
        <taxon>Rhodoreae</taxon>
        <taxon>Rhododendron</taxon>
    </lineage>
</organism>
<proteinExistence type="predicted"/>
<comment type="caution">
    <text evidence="1">The sequence shown here is derived from an EMBL/GenBank/DDBJ whole genome shotgun (WGS) entry which is preliminary data.</text>
</comment>
<dbReference type="Pfam" id="PF09366">
    <property type="entry name" value="DUF1997"/>
    <property type="match status" value="1"/>
</dbReference>
<dbReference type="PANTHER" id="PTHR34133:SF8">
    <property type="entry name" value="OS07G0633000 PROTEIN"/>
    <property type="match status" value="1"/>
</dbReference>